<evidence type="ECO:0000313" key="3">
    <source>
        <dbReference type="Proteomes" id="UP001597322"/>
    </source>
</evidence>
<proteinExistence type="predicted"/>
<dbReference type="Pfam" id="PF07508">
    <property type="entry name" value="Recombinase"/>
    <property type="match status" value="1"/>
</dbReference>
<dbReference type="InterPro" id="IPR011109">
    <property type="entry name" value="DNA_bind_recombinase_dom"/>
</dbReference>
<dbReference type="InterPro" id="IPR038109">
    <property type="entry name" value="DNA_bind_recomb_sf"/>
</dbReference>
<gene>
    <name evidence="2" type="ORF">ACFSE1_18220</name>
</gene>
<dbReference type="Proteomes" id="UP001597322">
    <property type="component" value="Unassembled WGS sequence"/>
</dbReference>
<dbReference type="RefSeq" id="WP_377404648.1">
    <property type="nucleotide sequence ID" value="NZ_JBHUEQ010000039.1"/>
</dbReference>
<dbReference type="EMBL" id="JBHUEQ010000039">
    <property type="protein sequence ID" value="MFD1747409.1"/>
    <property type="molecule type" value="Genomic_DNA"/>
</dbReference>
<protein>
    <submittedName>
        <fullName evidence="2">Recombinase family protein</fullName>
    </submittedName>
</protein>
<sequence>MSLRVTLSQVLVEQLRYRTRKGMKTALRRGKATTCLACGYRIKLEYDADGELIPGLREVDRLQAEIVQENFRTYADGMSPSAIAVELNRKGIRGPRSAAWRDTAIRGHVDRGTGILNNKLYLGGLSGTAASITKIRTRNAGSPALGSRLNCSTMSR</sequence>
<dbReference type="Gene3D" id="3.90.1750.20">
    <property type="entry name" value="Putative Large Serine Recombinase, Chain B, Domain 2"/>
    <property type="match status" value="1"/>
</dbReference>
<organism evidence="2 3">
    <name type="scientific">Rhizobium helianthi</name>
    <dbReference type="NCBI Taxonomy" id="1132695"/>
    <lineage>
        <taxon>Bacteria</taxon>
        <taxon>Pseudomonadati</taxon>
        <taxon>Pseudomonadota</taxon>
        <taxon>Alphaproteobacteria</taxon>
        <taxon>Hyphomicrobiales</taxon>
        <taxon>Rhizobiaceae</taxon>
        <taxon>Rhizobium/Agrobacterium group</taxon>
        <taxon>Rhizobium</taxon>
    </lineage>
</organism>
<comment type="caution">
    <text evidence="2">The sequence shown here is derived from an EMBL/GenBank/DDBJ whole genome shotgun (WGS) entry which is preliminary data.</text>
</comment>
<reference evidence="3" key="1">
    <citation type="journal article" date="2019" name="Int. J. Syst. Evol. Microbiol.">
        <title>The Global Catalogue of Microorganisms (GCM) 10K type strain sequencing project: providing services to taxonomists for standard genome sequencing and annotation.</title>
        <authorList>
            <consortium name="The Broad Institute Genomics Platform"/>
            <consortium name="The Broad Institute Genome Sequencing Center for Infectious Disease"/>
            <person name="Wu L."/>
            <person name="Ma J."/>
        </authorList>
    </citation>
    <scope>NUCLEOTIDE SEQUENCE [LARGE SCALE GENOMIC DNA]</scope>
    <source>
        <strain evidence="3">CG52</strain>
    </source>
</reference>
<evidence type="ECO:0000313" key="2">
    <source>
        <dbReference type="EMBL" id="MFD1747409.1"/>
    </source>
</evidence>
<keyword evidence="3" id="KW-1185">Reference proteome</keyword>
<evidence type="ECO:0000259" key="1">
    <source>
        <dbReference type="Pfam" id="PF07508"/>
    </source>
</evidence>
<feature type="domain" description="Recombinase" evidence="1">
    <location>
        <begin position="63"/>
        <end position="125"/>
    </location>
</feature>
<name>A0ABW4M888_9HYPH</name>
<accession>A0ABW4M888</accession>